<accession>A0A4C1XSI9</accession>
<dbReference type="OrthoDB" id="5864054at2759"/>
<evidence type="ECO:0000313" key="2">
    <source>
        <dbReference type="Proteomes" id="UP000299102"/>
    </source>
</evidence>
<organism evidence="1 2">
    <name type="scientific">Eumeta variegata</name>
    <name type="common">Bagworm moth</name>
    <name type="synonym">Eumeta japonica</name>
    <dbReference type="NCBI Taxonomy" id="151549"/>
    <lineage>
        <taxon>Eukaryota</taxon>
        <taxon>Metazoa</taxon>
        <taxon>Ecdysozoa</taxon>
        <taxon>Arthropoda</taxon>
        <taxon>Hexapoda</taxon>
        <taxon>Insecta</taxon>
        <taxon>Pterygota</taxon>
        <taxon>Neoptera</taxon>
        <taxon>Endopterygota</taxon>
        <taxon>Lepidoptera</taxon>
        <taxon>Glossata</taxon>
        <taxon>Ditrysia</taxon>
        <taxon>Tineoidea</taxon>
        <taxon>Psychidae</taxon>
        <taxon>Oiketicinae</taxon>
        <taxon>Eumeta</taxon>
    </lineage>
</organism>
<comment type="caution">
    <text evidence="1">The sequence shown here is derived from an EMBL/GenBank/DDBJ whole genome shotgun (WGS) entry which is preliminary data.</text>
</comment>
<evidence type="ECO:0000313" key="1">
    <source>
        <dbReference type="EMBL" id="GBP66130.1"/>
    </source>
</evidence>
<dbReference type="AlphaFoldDB" id="A0A4C1XSI9"/>
<dbReference type="Proteomes" id="UP000299102">
    <property type="component" value="Unassembled WGS sequence"/>
</dbReference>
<reference evidence="1 2" key="1">
    <citation type="journal article" date="2019" name="Commun. Biol.">
        <title>The bagworm genome reveals a unique fibroin gene that provides high tensile strength.</title>
        <authorList>
            <person name="Kono N."/>
            <person name="Nakamura H."/>
            <person name="Ohtoshi R."/>
            <person name="Tomita M."/>
            <person name="Numata K."/>
            <person name="Arakawa K."/>
        </authorList>
    </citation>
    <scope>NUCLEOTIDE SEQUENCE [LARGE SCALE GENOMIC DNA]</scope>
</reference>
<proteinExistence type="predicted"/>
<sequence>MQLICAGGSAFYKLQRYWYIRRSCTPTATCEARAVINKSEQRNAVHYFAHTPQKSVLRGDCEENTKHIQTKSLGSSERPGNFLSLNSGKIADTLVESEIQNRWGVKGTSTSTFKPEKEPSDLKFLRSTQETDAEPKNDIKKQKPSHLFLDRPLIRGNGKDLRPSQEIWV</sequence>
<gene>
    <name evidence="1" type="ORF">EVAR_51299_1</name>
</gene>
<protein>
    <submittedName>
        <fullName evidence="1">Uncharacterized protein</fullName>
    </submittedName>
</protein>
<name>A0A4C1XSI9_EUMVA</name>
<dbReference type="EMBL" id="BGZK01000948">
    <property type="protein sequence ID" value="GBP66130.1"/>
    <property type="molecule type" value="Genomic_DNA"/>
</dbReference>
<keyword evidence="2" id="KW-1185">Reference proteome</keyword>